<feature type="domain" description="PAS" evidence="21">
    <location>
        <begin position="539"/>
        <end position="611"/>
    </location>
</feature>
<dbReference type="EMBL" id="PRLP01000012">
    <property type="protein sequence ID" value="PPC78743.1"/>
    <property type="molecule type" value="Genomic_DNA"/>
</dbReference>
<proteinExistence type="predicted"/>
<dbReference type="PANTHER" id="PTHR45339">
    <property type="entry name" value="HYBRID SIGNAL TRANSDUCTION HISTIDINE KINASE J"/>
    <property type="match status" value="1"/>
</dbReference>
<keyword evidence="4" id="KW-1003">Cell membrane</keyword>
<evidence type="ECO:0000256" key="5">
    <source>
        <dbReference type="ARBA" id="ARBA00022519"/>
    </source>
</evidence>
<dbReference type="Gene3D" id="2.10.70.100">
    <property type="match status" value="2"/>
</dbReference>
<dbReference type="PRINTS" id="PR00344">
    <property type="entry name" value="BCTRLSENSOR"/>
</dbReference>
<keyword evidence="8 18" id="KW-0812">Transmembrane</keyword>
<dbReference type="GO" id="GO:0005524">
    <property type="term" value="F:ATP binding"/>
    <property type="evidence" value="ECO:0007669"/>
    <property type="project" value="UniProtKB-KW"/>
</dbReference>
<keyword evidence="7" id="KW-0808">Transferase</keyword>
<feature type="transmembrane region" description="Helical" evidence="18">
    <location>
        <begin position="229"/>
        <end position="250"/>
    </location>
</feature>
<dbReference type="PROSITE" id="PS50112">
    <property type="entry name" value="PAS"/>
    <property type="match status" value="3"/>
</dbReference>
<dbReference type="SMART" id="SM00388">
    <property type="entry name" value="HisKA"/>
    <property type="match status" value="1"/>
</dbReference>
<dbReference type="SUPFAM" id="SSF55874">
    <property type="entry name" value="ATPase domain of HSP90 chaperone/DNA topoisomerase II/histidine kinase"/>
    <property type="match status" value="1"/>
</dbReference>
<evidence type="ECO:0000259" key="21">
    <source>
        <dbReference type="PROSITE" id="PS50112"/>
    </source>
</evidence>
<dbReference type="PROSITE" id="PS50109">
    <property type="entry name" value="HIS_KIN"/>
    <property type="match status" value="1"/>
</dbReference>
<keyword evidence="11" id="KW-0418">Kinase</keyword>
<evidence type="ECO:0000256" key="3">
    <source>
        <dbReference type="ARBA" id="ARBA00012438"/>
    </source>
</evidence>
<dbReference type="Gene3D" id="3.30.565.10">
    <property type="entry name" value="Histidine kinase-like ATPase, C-terminal domain"/>
    <property type="match status" value="1"/>
</dbReference>
<dbReference type="InterPro" id="IPR003661">
    <property type="entry name" value="HisK_dim/P_dom"/>
</dbReference>
<keyword evidence="9" id="KW-0677">Repeat</keyword>
<dbReference type="SMART" id="SM00448">
    <property type="entry name" value="REC"/>
    <property type="match status" value="1"/>
</dbReference>
<dbReference type="GO" id="GO:0000155">
    <property type="term" value="F:phosphorelay sensor kinase activity"/>
    <property type="evidence" value="ECO:0007669"/>
    <property type="project" value="InterPro"/>
</dbReference>
<organism evidence="23 24">
    <name type="scientific">Proteobacteria bacterium 228</name>
    <dbReference type="NCBI Taxonomy" id="2083153"/>
    <lineage>
        <taxon>Bacteria</taxon>
        <taxon>Pseudomonadati</taxon>
        <taxon>Pseudomonadota</taxon>
    </lineage>
</organism>
<evidence type="ECO:0000256" key="15">
    <source>
        <dbReference type="ARBA" id="ARBA00023136"/>
    </source>
</evidence>
<protein>
    <recommendedName>
        <fullName evidence="3">histidine kinase</fullName>
        <ecNumber evidence="3">2.7.13.3</ecNumber>
    </recommendedName>
</protein>
<evidence type="ECO:0000313" key="24">
    <source>
        <dbReference type="Proteomes" id="UP000238196"/>
    </source>
</evidence>
<evidence type="ECO:0000259" key="22">
    <source>
        <dbReference type="PROSITE" id="PS50113"/>
    </source>
</evidence>
<evidence type="ECO:0000313" key="23">
    <source>
        <dbReference type="EMBL" id="PPC78743.1"/>
    </source>
</evidence>
<dbReference type="SMART" id="SM00086">
    <property type="entry name" value="PAC"/>
    <property type="match status" value="3"/>
</dbReference>
<evidence type="ECO:0000256" key="4">
    <source>
        <dbReference type="ARBA" id="ARBA00022475"/>
    </source>
</evidence>
<dbReference type="SUPFAM" id="SSF47384">
    <property type="entry name" value="Homodimeric domain of signal transducing histidine kinase"/>
    <property type="match status" value="1"/>
</dbReference>
<dbReference type="FunFam" id="1.10.287.130:FF:000038">
    <property type="entry name" value="Sensory transduction histidine kinase"/>
    <property type="match status" value="1"/>
</dbReference>
<evidence type="ECO:0000256" key="11">
    <source>
        <dbReference type="ARBA" id="ARBA00022777"/>
    </source>
</evidence>
<feature type="modified residue" description="4-aspartylphosphate" evidence="17">
    <location>
        <position position="1278"/>
    </location>
</feature>
<dbReference type="SUPFAM" id="SSF55785">
    <property type="entry name" value="PYP-like sensor domain (PAS domain)"/>
    <property type="match status" value="4"/>
</dbReference>
<dbReference type="Proteomes" id="UP000238196">
    <property type="component" value="Unassembled WGS sequence"/>
</dbReference>
<dbReference type="InterPro" id="IPR000014">
    <property type="entry name" value="PAS"/>
</dbReference>
<dbReference type="InterPro" id="IPR001610">
    <property type="entry name" value="PAC"/>
</dbReference>
<dbReference type="InterPro" id="IPR003594">
    <property type="entry name" value="HATPase_dom"/>
</dbReference>
<keyword evidence="12" id="KW-0067">ATP-binding</keyword>
<feature type="domain" description="PAC" evidence="22">
    <location>
        <begin position="614"/>
        <end position="666"/>
    </location>
</feature>
<evidence type="ECO:0000256" key="14">
    <source>
        <dbReference type="ARBA" id="ARBA00023012"/>
    </source>
</evidence>
<keyword evidence="16" id="KW-0131">Cell cycle</keyword>
<evidence type="ECO:0000256" key="12">
    <source>
        <dbReference type="ARBA" id="ARBA00022840"/>
    </source>
</evidence>
<keyword evidence="15 18" id="KW-0472">Membrane</keyword>
<dbReference type="CDD" id="cd16922">
    <property type="entry name" value="HATPase_EvgS-ArcB-TorS-like"/>
    <property type="match status" value="1"/>
</dbReference>
<dbReference type="InterPro" id="IPR001789">
    <property type="entry name" value="Sig_transdc_resp-reg_receiver"/>
</dbReference>
<feature type="transmembrane region" description="Helical" evidence="18">
    <location>
        <begin position="75"/>
        <end position="98"/>
    </location>
</feature>
<evidence type="ECO:0000256" key="7">
    <source>
        <dbReference type="ARBA" id="ARBA00022679"/>
    </source>
</evidence>
<keyword evidence="10" id="KW-0547">Nucleotide-binding</keyword>
<evidence type="ECO:0000256" key="2">
    <source>
        <dbReference type="ARBA" id="ARBA00004429"/>
    </source>
</evidence>
<dbReference type="FunFam" id="2.10.70.100:FF:000001">
    <property type="entry name" value="Sensory transduction histidine kinase"/>
    <property type="match status" value="1"/>
</dbReference>
<evidence type="ECO:0000256" key="16">
    <source>
        <dbReference type="ARBA" id="ARBA00023306"/>
    </source>
</evidence>
<evidence type="ECO:0000256" key="17">
    <source>
        <dbReference type="PROSITE-ProRule" id="PRU00169"/>
    </source>
</evidence>
<feature type="domain" description="Histidine kinase" evidence="19">
    <location>
        <begin position="827"/>
        <end position="1048"/>
    </location>
</feature>
<dbReference type="InterPro" id="IPR013655">
    <property type="entry name" value="PAS_fold_3"/>
</dbReference>
<dbReference type="InterPro" id="IPR004358">
    <property type="entry name" value="Sig_transdc_His_kin-like_C"/>
</dbReference>
<feature type="domain" description="PAS" evidence="21">
    <location>
        <begin position="667"/>
        <end position="739"/>
    </location>
</feature>
<dbReference type="Gene3D" id="3.30.450.20">
    <property type="entry name" value="PAS domain"/>
    <property type="match status" value="4"/>
</dbReference>
<dbReference type="NCBIfam" id="TIGR00229">
    <property type="entry name" value="sensory_box"/>
    <property type="match status" value="3"/>
</dbReference>
<dbReference type="Gene3D" id="1.10.287.130">
    <property type="match status" value="1"/>
</dbReference>
<dbReference type="InterPro" id="IPR036097">
    <property type="entry name" value="HisK_dim/P_sf"/>
</dbReference>
<dbReference type="FunFam" id="3.30.565.10:FF:000010">
    <property type="entry name" value="Sensor histidine kinase RcsC"/>
    <property type="match status" value="1"/>
</dbReference>
<dbReference type="InterPro" id="IPR011006">
    <property type="entry name" value="CheY-like_superfamily"/>
</dbReference>
<dbReference type="PROSITE" id="PS50110">
    <property type="entry name" value="RESPONSE_REGULATORY"/>
    <property type="match status" value="1"/>
</dbReference>
<dbReference type="Gene3D" id="3.40.50.2300">
    <property type="match status" value="1"/>
</dbReference>
<feature type="transmembrane region" description="Helical" evidence="18">
    <location>
        <begin position="256"/>
        <end position="275"/>
    </location>
</feature>
<dbReference type="Pfam" id="PF00512">
    <property type="entry name" value="HisKA"/>
    <property type="match status" value="1"/>
</dbReference>
<dbReference type="Pfam" id="PF00072">
    <property type="entry name" value="Response_reg"/>
    <property type="match status" value="1"/>
</dbReference>
<dbReference type="CDD" id="cd17546">
    <property type="entry name" value="REC_hyHK_CKI1_RcsC-like"/>
    <property type="match status" value="1"/>
</dbReference>
<name>A0A2S5KVK3_9PROT</name>
<keyword evidence="6 17" id="KW-0597">Phosphoprotein</keyword>
<keyword evidence="13 18" id="KW-1133">Transmembrane helix</keyword>
<dbReference type="PROSITE" id="PS50113">
    <property type="entry name" value="PAC"/>
    <property type="match status" value="3"/>
</dbReference>
<dbReference type="CDD" id="cd00130">
    <property type="entry name" value="PAS"/>
    <property type="match status" value="4"/>
</dbReference>
<dbReference type="InterPro" id="IPR005467">
    <property type="entry name" value="His_kinase_dom"/>
</dbReference>
<accession>A0A2S5KVK3</accession>
<dbReference type="PANTHER" id="PTHR45339:SF1">
    <property type="entry name" value="HYBRID SIGNAL TRANSDUCTION HISTIDINE KINASE J"/>
    <property type="match status" value="1"/>
</dbReference>
<evidence type="ECO:0000256" key="13">
    <source>
        <dbReference type="ARBA" id="ARBA00022989"/>
    </source>
</evidence>
<evidence type="ECO:0000259" key="20">
    <source>
        <dbReference type="PROSITE" id="PS50110"/>
    </source>
</evidence>
<evidence type="ECO:0000256" key="10">
    <source>
        <dbReference type="ARBA" id="ARBA00022741"/>
    </source>
</evidence>
<evidence type="ECO:0000256" key="9">
    <source>
        <dbReference type="ARBA" id="ARBA00022737"/>
    </source>
</evidence>
<dbReference type="Pfam" id="PF00989">
    <property type="entry name" value="PAS"/>
    <property type="match status" value="2"/>
</dbReference>
<reference evidence="23 24" key="1">
    <citation type="submission" date="2018-02" db="EMBL/GenBank/DDBJ databases">
        <title>novel marine gammaproteobacteria from coastal saline agro ecosystem.</title>
        <authorList>
            <person name="Krishnan R."/>
            <person name="Ramesh Kumar N."/>
        </authorList>
    </citation>
    <scope>NUCLEOTIDE SEQUENCE [LARGE SCALE GENOMIC DNA]</scope>
    <source>
        <strain evidence="23 24">228</strain>
    </source>
</reference>
<feature type="domain" description="PAC" evidence="22">
    <location>
        <begin position="757"/>
        <end position="809"/>
    </location>
</feature>
<keyword evidence="5" id="KW-0997">Cell inner membrane</keyword>
<dbReference type="GO" id="GO:0005886">
    <property type="term" value="C:plasma membrane"/>
    <property type="evidence" value="ECO:0007669"/>
    <property type="project" value="UniProtKB-SubCell"/>
</dbReference>
<dbReference type="CDD" id="cd00082">
    <property type="entry name" value="HisKA"/>
    <property type="match status" value="1"/>
</dbReference>
<evidence type="ECO:0000256" key="18">
    <source>
        <dbReference type="SAM" id="Phobius"/>
    </source>
</evidence>
<feature type="domain" description="Response regulatory" evidence="20">
    <location>
        <begin position="1227"/>
        <end position="1344"/>
    </location>
</feature>
<dbReference type="SUPFAM" id="SSF52172">
    <property type="entry name" value="CheY-like"/>
    <property type="match status" value="2"/>
</dbReference>
<keyword evidence="14" id="KW-0902">Two-component regulatory system</keyword>
<feature type="transmembrane region" description="Helical" evidence="18">
    <location>
        <begin position="148"/>
        <end position="167"/>
    </location>
</feature>
<evidence type="ECO:0000256" key="8">
    <source>
        <dbReference type="ARBA" id="ARBA00022692"/>
    </source>
</evidence>
<dbReference type="OrthoDB" id="8552871at2"/>
<dbReference type="GO" id="GO:0006355">
    <property type="term" value="P:regulation of DNA-templated transcription"/>
    <property type="evidence" value="ECO:0007669"/>
    <property type="project" value="InterPro"/>
</dbReference>
<dbReference type="InterPro" id="IPR000700">
    <property type="entry name" value="PAS-assoc_C"/>
</dbReference>
<feature type="domain" description="PAS" evidence="21">
    <location>
        <begin position="289"/>
        <end position="359"/>
    </location>
</feature>
<comment type="subcellular location">
    <subcellularLocation>
        <location evidence="2">Cell inner membrane</location>
        <topology evidence="2">Multi-pass membrane protein</topology>
    </subcellularLocation>
</comment>
<sequence>MLTVLRSTLLYLALAVLSLLLTHINADAIYIWLADAWALAHLMTEPARLRLAKLAGFFGAGVAARWAMGDVTAVAVFYSAVHVLQVAAILVVAQRFISLPLNRHVLVEKVLYILFASSVLFIPLAAVCAAGMAAGANRAEFSDALGSYWLSGVTGQCLLFIPTLLADRQRWQEWRQTRCALEVVGWFLTILASSWIILDTLTFPYIYVVIPLAFMAVRLGGFFTALVSLLVIVCEAIMLLVFGASLSAFSDVNAAQSIWATSAMTVVLASLLGVLRDNMKERSRRLSESENRIRAALDYSATGFAVCNIRGEILEINPYLCSLIGVRSAQLIGKPFAGLVVSDGHDELQHALSQLQSNASHYVPVRWRLNACGGLRWAKGRVSLLQANQEILIQLEDMSDSVASQQHIKHLKERFELAQRSMKLGVWDFDLHTNELVWDEFMYHLYGVDDCGQKLDYEFWRSFVLPDDLLATEAHLQHCLATGTDFDSEFRILLRDGSVRTLHANSLTLFDAGGTAVRMVGVNWDVTERSRAERKLMEQDHRLQLALDTVNAGAWEWQVDTNVGWWAESIYRMFGIREMSLSPTHELWLQSIHPEDRDQAQETVMQAVAAKKSYRMEYRVLWPDGQIRWIVDSANVELDSQGKVFRLFGVNIDVTASKQIELALLSARAQLQGVINAATQVSIIATDLSGTITLFNTGAERMLGYRGDMVVDKLTPAVFHRPEEFAERSRRLERELGYPIRGMEVLTARARNEGGSDVNEWTYVRSDGQPLAVVVATTGIFDASGQLTGYLSIANDISSLKQTQQELLAARDQAESANRAKSLFLANMSHEIRTPLNAVLGMAQLMMNSPVNDEQKEALQMIAASGQALLAILNDILDFSKIEAERLELAPSHVDLDEVIDTVASVMSINSADKHLELLIEVQPTVPGKVFCDGLRLKQVLMNLCSNAIKFTLEGEVCLSLSFDMDHSGKSWLVCTVRDTGIGMTVAQQKRLFVPFNQADNSMTRRFGGTGLGLVISKRLVELMGGSLTFTSEPDKGSCFNVRLPVVFAEPCKTSGEARRLLLLSPCPLLASSLGSVSQRLGWRMERHGLEALETIEQRIDPLDYDTLLIDSRFAVDRVADCLQRLPELKQLPVIVLSRAGRRWSGEEALAFSQRYNLYSPITPNKLRHALRSALLRGASAGISPEQSSELQLPRPEAEMKLEVSPGTEPAHAYAGVSTEPVRRAARCLLVEDNVVNQKVASRLLARLGVEVDIAQHGQEAVDRLQLPGADFDVILMDVQMPVMDGFTATRTIRRQLQLNIPIIALTAGVLESERQQCMACGMDDFLPKPVSLTMLYQSLQKLLPGRIAEVQVKPLFNATGGEREVS</sequence>
<dbReference type="Pfam" id="PF08447">
    <property type="entry name" value="PAS_3"/>
    <property type="match status" value="2"/>
</dbReference>
<evidence type="ECO:0000259" key="19">
    <source>
        <dbReference type="PROSITE" id="PS50109"/>
    </source>
</evidence>
<feature type="domain" description="PAC" evidence="22">
    <location>
        <begin position="486"/>
        <end position="538"/>
    </location>
</feature>
<feature type="transmembrane region" description="Helical" evidence="18">
    <location>
        <begin position="110"/>
        <end position="136"/>
    </location>
</feature>
<dbReference type="InterPro" id="IPR013767">
    <property type="entry name" value="PAS_fold"/>
</dbReference>
<dbReference type="InterPro" id="IPR035965">
    <property type="entry name" value="PAS-like_dom_sf"/>
</dbReference>
<dbReference type="SMART" id="SM00091">
    <property type="entry name" value="PAS"/>
    <property type="match status" value="4"/>
</dbReference>
<feature type="transmembrane region" description="Helical" evidence="18">
    <location>
        <begin position="179"/>
        <end position="198"/>
    </location>
</feature>
<comment type="caution">
    <text evidence="23">The sequence shown here is derived from an EMBL/GenBank/DDBJ whole genome shotgun (WGS) entry which is preliminary data.</text>
</comment>
<dbReference type="SMART" id="SM00387">
    <property type="entry name" value="HATPase_c"/>
    <property type="match status" value="1"/>
</dbReference>
<gene>
    <name evidence="23" type="ORF">C4K68_04360</name>
</gene>
<dbReference type="InterPro" id="IPR036890">
    <property type="entry name" value="HATPase_C_sf"/>
</dbReference>
<evidence type="ECO:0000256" key="1">
    <source>
        <dbReference type="ARBA" id="ARBA00000085"/>
    </source>
</evidence>
<comment type="catalytic activity">
    <reaction evidence="1">
        <text>ATP + protein L-histidine = ADP + protein N-phospho-L-histidine.</text>
        <dbReference type="EC" id="2.7.13.3"/>
    </reaction>
</comment>
<evidence type="ECO:0000256" key="6">
    <source>
        <dbReference type="ARBA" id="ARBA00022553"/>
    </source>
</evidence>
<dbReference type="Pfam" id="PF02518">
    <property type="entry name" value="HATPase_c"/>
    <property type="match status" value="1"/>
</dbReference>
<dbReference type="EC" id="2.7.13.3" evidence="3"/>